<name>A0A017HSU1_9RHOB</name>
<dbReference type="AlphaFoldDB" id="A0A017HSU1"/>
<organism evidence="3 4">
    <name type="scientific">Rubellimicrobium mesophilum DSM 19309</name>
    <dbReference type="NCBI Taxonomy" id="442562"/>
    <lineage>
        <taxon>Bacteria</taxon>
        <taxon>Pseudomonadati</taxon>
        <taxon>Pseudomonadota</taxon>
        <taxon>Alphaproteobacteria</taxon>
        <taxon>Rhodobacterales</taxon>
        <taxon>Roseobacteraceae</taxon>
        <taxon>Rubellimicrobium</taxon>
    </lineage>
</organism>
<dbReference type="Proteomes" id="UP000019666">
    <property type="component" value="Unassembled WGS sequence"/>
</dbReference>
<dbReference type="PANTHER" id="PTHR13832:SF827">
    <property type="entry name" value="PROTEIN PHOSPHATASE 1L"/>
    <property type="match status" value="1"/>
</dbReference>
<dbReference type="CDD" id="cd00143">
    <property type="entry name" value="PP2Cc"/>
    <property type="match status" value="1"/>
</dbReference>
<dbReference type="STRING" id="442562.Rumeso_00995"/>
<keyword evidence="4" id="KW-1185">Reference proteome</keyword>
<evidence type="ECO:0000256" key="1">
    <source>
        <dbReference type="SAM" id="MobiDB-lite"/>
    </source>
</evidence>
<comment type="caution">
    <text evidence="3">The sequence shown here is derived from an EMBL/GenBank/DDBJ whole genome shotgun (WGS) entry which is preliminary data.</text>
</comment>
<dbReference type="PANTHER" id="PTHR13832">
    <property type="entry name" value="PROTEIN PHOSPHATASE 2C"/>
    <property type="match status" value="1"/>
</dbReference>
<feature type="region of interest" description="Disordered" evidence="1">
    <location>
        <begin position="1"/>
        <end position="24"/>
    </location>
</feature>
<dbReference type="EMBL" id="AOSK01000029">
    <property type="protein sequence ID" value="EYD77446.1"/>
    <property type="molecule type" value="Genomic_DNA"/>
</dbReference>
<dbReference type="SUPFAM" id="SSF81606">
    <property type="entry name" value="PP2C-like"/>
    <property type="match status" value="1"/>
</dbReference>
<evidence type="ECO:0000259" key="2">
    <source>
        <dbReference type="PROSITE" id="PS51746"/>
    </source>
</evidence>
<protein>
    <submittedName>
        <fullName evidence="3">Protein serine/threonine phosphatase PrpC, regulation of stationary phase</fullName>
    </submittedName>
</protein>
<dbReference type="Pfam" id="PF00481">
    <property type="entry name" value="PP2C"/>
    <property type="match status" value="1"/>
</dbReference>
<gene>
    <name evidence="3" type="ORF">Rumeso_00995</name>
</gene>
<proteinExistence type="predicted"/>
<dbReference type="SMART" id="SM00332">
    <property type="entry name" value="PP2Cc"/>
    <property type="match status" value="1"/>
</dbReference>
<dbReference type="GO" id="GO:0004722">
    <property type="term" value="F:protein serine/threonine phosphatase activity"/>
    <property type="evidence" value="ECO:0007669"/>
    <property type="project" value="InterPro"/>
</dbReference>
<dbReference type="HOGENOM" id="CLU_034545_0_3_5"/>
<dbReference type="PATRIC" id="fig|442562.3.peg.987"/>
<dbReference type="Gene3D" id="3.60.40.10">
    <property type="entry name" value="PPM-type phosphatase domain"/>
    <property type="match status" value="1"/>
</dbReference>
<evidence type="ECO:0000313" key="4">
    <source>
        <dbReference type="Proteomes" id="UP000019666"/>
    </source>
</evidence>
<dbReference type="InterPro" id="IPR001932">
    <property type="entry name" value="PPM-type_phosphatase-like_dom"/>
</dbReference>
<dbReference type="InterPro" id="IPR036457">
    <property type="entry name" value="PPM-type-like_dom_sf"/>
</dbReference>
<evidence type="ECO:0000313" key="3">
    <source>
        <dbReference type="EMBL" id="EYD77446.1"/>
    </source>
</evidence>
<dbReference type="SMART" id="SM00331">
    <property type="entry name" value="PP2C_SIG"/>
    <property type="match status" value="1"/>
</dbReference>
<reference evidence="3 4" key="1">
    <citation type="submission" date="2013-02" db="EMBL/GenBank/DDBJ databases">
        <authorList>
            <person name="Fiebig A."/>
            <person name="Goeker M."/>
            <person name="Klenk H.-P.P."/>
        </authorList>
    </citation>
    <scope>NUCLEOTIDE SEQUENCE [LARGE SCALE GENOMIC DNA]</scope>
    <source>
        <strain evidence="3 4">DSM 19309</strain>
    </source>
</reference>
<sequence length="254" mass="26940">MTSPVTRVPSVTAPAPLPDGAGLTHRGCVRERNEDSILTDPGGTLWAIADGMGGHGHGDVASDIVIECLASITDTEAWSDPGGSLVTQFERANSRVRDRARQLGSPGMGATAVALVVRQALASVAWVGDCRAYLCRRGALRLLTRDHTLVQDLMDQGEISSEEAALHPESHVVTRAIGGGPRVEVDVVRVPLFAEDWLLLCSDGLTGCLYEERMVMALTTPMSPQDVCRQLLADALEVGAPDNVSVIAVHMRGA</sequence>
<feature type="domain" description="PPM-type phosphatase" evidence="2">
    <location>
        <begin position="20"/>
        <end position="251"/>
    </location>
</feature>
<accession>A0A017HSU1</accession>
<dbReference type="InterPro" id="IPR015655">
    <property type="entry name" value="PP2C"/>
</dbReference>
<dbReference type="PROSITE" id="PS51746">
    <property type="entry name" value="PPM_2"/>
    <property type="match status" value="1"/>
</dbReference>